<feature type="transmembrane region" description="Helical" evidence="6">
    <location>
        <begin position="293"/>
        <end position="315"/>
    </location>
</feature>
<keyword evidence="4 6" id="KW-1133">Transmembrane helix</keyword>
<protein>
    <submittedName>
        <fullName evidence="8">Putative exporter</fullName>
    </submittedName>
</protein>
<name>A0A7W8LNE9_9SPIR</name>
<feature type="transmembrane region" description="Helical" evidence="6">
    <location>
        <begin position="429"/>
        <end position="446"/>
    </location>
</feature>
<evidence type="ECO:0000256" key="4">
    <source>
        <dbReference type="ARBA" id="ARBA00022989"/>
    </source>
</evidence>
<evidence type="ECO:0000256" key="2">
    <source>
        <dbReference type="ARBA" id="ARBA00022475"/>
    </source>
</evidence>
<keyword evidence="2" id="KW-1003">Cell membrane</keyword>
<dbReference type="Proteomes" id="UP000518887">
    <property type="component" value="Unassembled WGS sequence"/>
</dbReference>
<comment type="caution">
    <text evidence="8">The sequence shown here is derived from an EMBL/GenBank/DDBJ whole genome shotgun (WGS) entry which is preliminary data.</text>
</comment>
<keyword evidence="5 6" id="KW-0472">Membrane</keyword>
<feature type="transmembrane region" description="Helical" evidence="6">
    <location>
        <begin position="389"/>
        <end position="408"/>
    </location>
</feature>
<evidence type="ECO:0000259" key="7">
    <source>
        <dbReference type="Pfam" id="PF03176"/>
    </source>
</evidence>
<comment type="subcellular location">
    <subcellularLocation>
        <location evidence="1">Cell membrane</location>
        <topology evidence="1">Multi-pass membrane protein</topology>
    </subcellularLocation>
</comment>
<organism evidence="8 9">
    <name type="scientific">Treponema ruminis</name>
    <dbReference type="NCBI Taxonomy" id="744515"/>
    <lineage>
        <taxon>Bacteria</taxon>
        <taxon>Pseudomonadati</taxon>
        <taxon>Spirochaetota</taxon>
        <taxon>Spirochaetia</taxon>
        <taxon>Spirochaetales</taxon>
        <taxon>Treponemataceae</taxon>
        <taxon>Treponema</taxon>
    </lineage>
</organism>
<accession>A0A7W8LNE9</accession>
<evidence type="ECO:0000256" key="5">
    <source>
        <dbReference type="ARBA" id="ARBA00023136"/>
    </source>
</evidence>
<keyword evidence="9" id="KW-1185">Reference proteome</keyword>
<gene>
    <name evidence="8" type="ORF">HNP76_002774</name>
</gene>
<dbReference type="SUPFAM" id="SSF82866">
    <property type="entry name" value="Multidrug efflux transporter AcrB transmembrane domain"/>
    <property type="match status" value="2"/>
</dbReference>
<feature type="transmembrane region" description="Helical" evidence="6">
    <location>
        <begin position="268"/>
        <end position="287"/>
    </location>
</feature>
<keyword evidence="3 6" id="KW-0812">Transmembrane</keyword>
<dbReference type="RefSeq" id="WP_184661551.1">
    <property type="nucleotide sequence ID" value="NZ_CP031518.1"/>
</dbReference>
<evidence type="ECO:0000313" key="8">
    <source>
        <dbReference type="EMBL" id="MBB5227375.1"/>
    </source>
</evidence>
<feature type="transmembrane region" description="Helical" evidence="6">
    <location>
        <begin position="6"/>
        <end position="26"/>
    </location>
</feature>
<dbReference type="Pfam" id="PF03176">
    <property type="entry name" value="MMPL"/>
    <property type="match status" value="1"/>
</dbReference>
<dbReference type="GO" id="GO:0005886">
    <property type="term" value="C:plasma membrane"/>
    <property type="evidence" value="ECO:0007669"/>
    <property type="project" value="UniProtKB-SubCell"/>
</dbReference>
<dbReference type="AlphaFoldDB" id="A0A7W8LNE9"/>
<dbReference type="InterPro" id="IPR004869">
    <property type="entry name" value="MMPL_dom"/>
</dbReference>
<sequence>MKKNFLFAWISFHALIFLSFLISLVLSPKFNFATSLFDILPPSSGLREVQEADTKLAAKTGRTVTILVRGHSFDLAKDAAEKFYFSYADDKGQVQADYFDSLSLFVDSSSIAQITAWLHENRFVLLDDETRALLENGGAEELADEALASVYGAFNFSDLSYLEEDPFLLSERTLRHFLEGGALSASGMALRDDVLAAEKDGLFYVLIRGRISEKGASLTGKKSAVKSIYERADFLQKNYSGEGKKVDFVFSGVPFHSYENASSAQKQISLISTVALILIFFLFLLIFRSLLPAFVSALAVAFSCGVGLISVLLFFRGIHILTFVFGTTLIGTCLDYSIHFFVNWKGNPACDSGEAVRKDIFRGVTLGFASTEICFLALFFAPFPLLKQVSAFLFTGLASSWLSVVALYPMLKMPEKKNFLTLAARTKKLRLLPLLLVIFSLAVIFFNRQSLKIENNIQELYSMSPEMLENEITSAKILNTGTSGWYFILKADSQEELLQKNEELCAFLDQQIKSSKLKNYLSVAQFIPSQKRQKENYEAAENLLPLAGAQYEALGFDGINYEENYRARENQFLLPSDSNLPLVIQDAVSNLWIGQLDGKFYSCAMPLHVKPEEEGFFREYSASHDGIFFVNKVRDISAQLDILSKSMLKMLGLAFVLVIVILAFFYKPKLLLKIAALPLLVTMVTTALLIFAKIHISFFPITALVLVFGLGLDYIIYAVEGSGQKSSLNTFAILLSFVTTALSFGALALSNFPPVHTLGLTVFVGLTTAVLGAFCLED</sequence>
<evidence type="ECO:0000256" key="1">
    <source>
        <dbReference type="ARBA" id="ARBA00004651"/>
    </source>
</evidence>
<dbReference type="Gene3D" id="1.20.1640.10">
    <property type="entry name" value="Multidrug efflux transporter AcrB transmembrane domain"/>
    <property type="match status" value="2"/>
</dbReference>
<feature type="transmembrane region" description="Helical" evidence="6">
    <location>
        <begin position="698"/>
        <end position="719"/>
    </location>
</feature>
<evidence type="ECO:0000256" key="3">
    <source>
        <dbReference type="ARBA" id="ARBA00022692"/>
    </source>
</evidence>
<feature type="transmembrane region" description="Helical" evidence="6">
    <location>
        <begin position="755"/>
        <end position="776"/>
    </location>
</feature>
<feature type="transmembrane region" description="Helical" evidence="6">
    <location>
        <begin position="731"/>
        <end position="749"/>
    </location>
</feature>
<reference evidence="8 9" key="1">
    <citation type="submission" date="2020-08" db="EMBL/GenBank/DDBJ databases">
        <title>Genomic Encyclopedia of Type Strains, Phase IV (KMG-IV): sequencing the most valuable type-strain genomes for metagenomic binning, comparative biology and taxonomic classification.</title>
        <authorList>
            <person name="Goeker M."/>
        </authorList>
    </citation>
    <scope>NUCLEOTIDE SEQUENCE [LARGE SCALE GENOMIC DNA]</scope>
    <source>
        <strain evidence="8 9">DSM 103462</strain>
    </source>
</reference>
<feature type="transmembrane region" description="Helical" evidence="6">
    <location>
        <begin position="670"/>
        <end position="692"/>
    </location>
</feature>
<feature type="transmembrane region" description="Helical" evidence="6">
    <location>
        <begin position="364"/>
        <end position="383"/>
    </location>
</feature>
<evidence type="ECO:0000313" key="9">
    <source>
        <dbReference type="Proteomes" id="UP000518887"/>
    </source>
</evidence>
<feature type="transmembrane region" description="Helical" evidence="6">
    <location>
        <begin position="647"/>
        <end position="665"/>
    </location>
</feature>
<feature type="domain" description="Membrane transport protein MMPL" evidence="7">
    <location>
        <begin position="221"/>
        <end position="411"/>
    </location>
</feature>
<dbReference type="InterPro" id="IPR050545">
    <property type="entry name" value="Mycobact_MmpL"/>
</dbReference>
<dbReference type="PANTHER" id="PTHR33406:SF13">
    <property type="entry name" value="MEMBRANE PROTEIN YDFJ"/>
    <property type="match status" value="1"/>
</dbReference>
<proteinExistence type="predicted"/>
<evidence type="ECO:0000256" key="6">
    <source>
        <dbReference type="SAM" id="Phobius"/>
    </source>
</evidence>
<dbReference type="EMBL" id="JACHFQ010000010">
    <property type="protein sequence ID" value="MBB5227375.1"/>
    <property type="molecule type" value="Genomic_DNA"/>
</dbReference>
<dbReference type="PANTHER" id="PTHR33406">
    <property type="entry name" value="MEMBRANE PROTEIN MJ1562-RELATED"/>
    <property type="match status" value="1"/>
</dbReference>